<evidence type="ECO:0000313" key="1">
    <source>
        <dbReference type="EMBL" id="MBR9727541.1"/>
    </source>
</evidence>
<evidence type="ECO:0000313" key="2">
    <source>
        <dbReference type="Proteomes" id="UP000811844"/>
    </source>
</evidence>
<dbReference type="Pfam" id="PF13528">
    <property type="entry name" value="Glyco_trans_1_3"/>
    <property type="match status" value="2"/>
</dbReference>
<proteinExistence type="predicted"/>
<dbReference type="InterPro" id="IPR005262">
    <property type="entry name" value="MJ1255-like"/>
</dbReference>
<name>A0ABS5I0J0_9GAMM</name>
<keyword evidence="2" id="KW-1185">Reference proteome</keyword>
<dbReference type="EMBL" id="JAAIKR010000004">
    <property type="protein sequence ID" value="MBR9727541.1"/>
    <property type="molecule type" value="Genomic_DNA"/>
</dbReference>
<sequence length="349" mass="39224">MNLLYGVQGTGNGHISRARVMAKAFEQQNVKVDYLFSGRDDDEYFDMACFGDYQTRSGMTFVSEKGRVKYLKTGKQNLQAPMRKEVNELDLSKYDLVLNDFEPVSAWAAKRQGVTSISVSHQAAFKYGVPKRGMNWFNELLINHFAPADVSLGCHWHHFGYPILPPFVDVTQDVQGENQRILVYLPFEAADDIVTFLSATQAVNFVVYHKHIPSMPLPPHIQWCGFDRQRFKTHLARCGGVIGNAGFELASEAMTLGKKLLVKPLVGQFEQTANVAALELLAAAQSMNKLDATILTRWLKASSPAPIAYPQVGDVLAKWVVKGDWFEHKSLCDNLWQQVSLPDNWAKKQ</sequence>
<dbReference type="SUPFAM" id="SSF53756">
    <property type="entry name" value="UDP-Glycosyltransferase/glycogen phosphorylase"/>
    <property type="match status" value="1"/>
</dbReference>
<accession>A0ABS5I0J0</accession>
<dbReference type="Proteomes" id="UP000811844">
    <property type="component" value="Unassembled WGS sequence"/>
</dbReference>
<dbReference type="NCBIfam" id="TIGR00661">
    <property type="entry name" value="MJ1255"/>
    <property type="match status" value="1"/>
</dbReference>
<protein>
    <submittedName>
        <fullName evidence="1">Glycosyltransferase</fullName>
    </submittedName>
</protein>
<dbReference type="RefSeq" id="WP_153661929.1">
    <property type="nucleotide sequence ID" value="NZ_JAAIKR010000004.1"/>
</dbReference>
<comment type="caution">
    <text evidence="1">The sequence shown here is derived from an EMBL/GenBank/DDBJ whole genome shotgun (WGS) entry which is preliminary data.</text>
</comment>
<gene>
    <name evidence="1" type="ORF">G3R48_06020</name>
</gene>
<organism evidence="1 2">
    <name type="scientific">Shewanella intestini</name>
    <dbReference type="NCBI Taxonomy" id="2017544"/>
    <lineage>
        <taxon>Bacteria</taxon>
        <taxon>Pseudomonadati</taxon>
        <taxon>Pseudomonadota</taxon>
        <taxon>Gammaproteobacteria</taxon>
        <taxon>Alteromonadales</taxon>
        <taxon>Shewanellaceae</taxon>
        <taxon>Shewanella</taxon>
    </lineage>
</organism>
<reference evidence="1 2" key="1">
    <citation type="submission" date="2020-02" db="EMBL/GenBank/DDBJ databases">
        <title>Shewanella WXL01 sp. nov., a marine bacterium isolated from green algae in Luhuitou Fringing Reef (Northern South China Sea).</title>
        <authorList>
            <person name="Wang X."/>
        </authorList>
    </citation>
    <scope>NUCLEOTIDE SEQUENCE [LARGE SCALE GENOMIC DNA]</scope>
    <source>
        <strain evidence="1 2">MCCC 1A01895</strain>
    </source>
</reference>